<dbReference type="PANTHER" id="PTHR24126:SF14">
    <property type="entry name" value="ANK_REP_REGION DOMAIN-CONTAINING PROTEIN"/>
    <property type="match status" value="1"/>
</dbReference>
<dbReference type="Gene3D" id="1.20.58.340">
    <property type="entry name" value="Magnesium transport protein CorA, transmembrane region"/>
    <property type="match status" value="1"/>
</dbReference>
<evidence type="ECO:0000256" key="5">
    <source>
        <dbReference type="ARBA" id="ARBA00023043"/>
    </source>
</evidence>
<reference evidence="11" key="1">
    <citation type="journal article" date="2016" name="Genome Biol. Evol.">
        <title>Comparative 'omics' of the Fusarium fujikuroi species complex highlights differences in genetic potential and metabolite synthesis.</title>
        <authorList>
            <person name="Niehaus E.-M."/>
            <person name="Muensterkoetter M."/>
            <person name="Proctor R.H."/>
            <person name="Brown D.W."/>
            <person name="Sharon A."/>
            <person name="Idan Y."/>
            <person name="Oren-Young L."/>
            <person name="Sieber C.M."/>
            <person name="Novak O."/>
            <person name="Pencik A."/>
            <person name="Tarkowska D."/>
            <person name="Hromadova K."/>
            <person name="Freeman S."/>
            <person name="Maymon M."/>
            <person name="Elazar M."/>
            <person name="Youssef S.A."/>
            <person name="El-Shabrawy E.S.M."/>
            <person name="Shalaby A.B.A."/>
            <person name="Houterman P."/>
            <person name="Brock N.L."/>
            <person name="Burkhardt I."/>
            <person name="Tsavkelova E.A."/>
            <person name="Dickschat J.S."/>
            <person name="Galuszka P."/>
            <person name="Gueldener U."/>
            <person name="Tudzynski B."/>
        </authorList>
    </citation>
    <scope>NUCLEOTIDE SEQUENCE [LARGE SCALE GENOMIC DNA]</scope>
    <source>
        <strain evidence="11">ET1</strain>
    </source>
</reference>
<comment type="caution">
    <text evidence="10">The sequence shown here is derived from an EMBL/GenBank/DDBJ whole genome shotgun (WGS) entry which is preliminary data.</text>
</comment>
<dbReference type="EMBL" id="FJOF01000004">
    <property type="protein sequence ID" value="CZR40423.1"/>
    <property type="molecule type" value="Genomic_DNA"/>
</dbReference>
<dbReference type="GO" id="GO:0046873">
    <property type="term" value="F:metal ion transmembrane transporter activity"/>
    <property type="evidence" value="ECO:0007669"/>
    <property type="project" value="InterPro"/>
</dbReference>
<feature type="repeat" description="ANK" evidence="7">
    <location>
        <begin position="342"/>
        <end position="374"/>
    </location>
</feature>
<dbReference type="Gene3D" id="1.25.40.20">
    <property type="entry name" value="Ankyrin repeat-containing domain"/>
    <property type="match status" value="1"/>
</dbReference>
<dbReference type="PROSITE" id="PS50088">
    <property type="entry name" value="ANK_REPEAT"/>
    <property type="match status" value="1"/>
</dbReference>
<evidence type="ECO:0000256" key="4">
    <source>
        <dbReference type="ARBA" id="ARBA00022989"/>
    </source>
</evidence>
<dbReference type="Pfam" id="PF00023">
    <property type="entry name" value="Ank"/>
    <property type="match status" value="1"/>
</dbReference>
<dbReference type="SMART" id="SM00248">
    <property type="entry name" value="ANK"/>
    <property type="match status" value="3"/>
</dbReference>
<keyword evidence="11" id="KW-1185">Reference proteome</keyword>
<keyword evidence="5 7" id="KW-0040">ANK repeat</keyword>
<dbReference type="GO" id="GO:0016020">
    <property type="term" value="C:membrane"/>
    <property type="evidence" value="ECO:0007669"/>
    <property type="project" value="UniProtKB-SubCell"/>
</dbReference>
<keyword evidence="2 9" id="KW-0812">Transmembrane</keyword>
<feature type="transmembrane region" description="Helical" evidence="9">
    <location>
        <begin position="957"/>
        <end position="981"/>
    </location>
</feature>
<name>A0A1L7VIL1_FUSPR</name>
<dbReference type="VEuPathDB" id="FungiDB:FPRO_05323"/>
<gene>
    <name evidence="10" type="ORF">FPRO_05323</name>
</gene>
<dbReference type="Pfam" id="PF01544">
    <property type="entry name" value="CorA"/>
    <property type="match status" value="1"/>
</dbReference>
<dbReference type="AlphaFoldDB" id="A0A1L7VIL1"/>
<evidence type="ECO:0000256" key="6">
    <source>
        <dbReference type="ARBA" id="ARBA00023136"/>
    </source>
</evidence>
<evidence type="ECO:0000313" key="10">
    <source>
        <dbReference type="EMBL" id="CZR40423.1"/>
    </source>
</evidence>
<sequence>MVLPLESYFFSVLVFLLEKLVYFENWWYEVIWSHWRPSSTTTLDKLVKRKEDEIWHAVIFGKDGQVRRIFEDLTNKPEARLTFPNVTGNGVAAFSPSSSPRDTEAGAPSYRPDTKLQEAVEIDVKEHGVFDRDENREMAVQARLEAIAERLANSSRSLTKKEKEKAQKWWSSGSFSLLWMAIHQDHKSDVDYLLTEHNQKLHKGNGSSNETVLHLAVSKNDLDLVRDILEKSSYTSPHTYINARDSGSRTALHNLVSSLCLPYAYHSPGDLSKAFDILDLLSQHGANIDALDMGFRTPLHTLLSRTLSRKRFWPEELSTIPLDRLMDKLLQAGTEVNTKDFQGDTPLHIACELRNMDAIAKLVRNGADLGSLNRDGKTPKRVFSDGQGLDEDFWKRMVILSRRKRSTDTDLFALSNRLSSRRDRNSKAAIAVCQRSAVYCRYQWSGLASNNSNPPHWAATDKYVSHILFSDKRSEGIPFLAECEEECALAWQDLVEPLGKEGKENEHNTAGGATDVDNSAKVAKYTWRWLNFPENNMTWIRDFVEDNLSISNIARRFFEDHMEVRNTRNKGHLIRVPHAHIMSQGASKAYDPVENTGTPTRSMVSLVIPFIDIEVENSYGSTSTPGEEAYPPFNGINGVQMPQTLDQTSINTDSRSELRCKENQVIYRWSKKQDSGQEKRLPLEWMVRNPFSPLARLLRKVRRYLESCDNKESAISPLDRTGRAMGDERAGISTEMQRILKDRRPKWLMVRQLWLWKFNDNTILSAIPSRTNLCMANDLLETIRQSGLNGVYGSDDLVNHILQETITFPDKFLRAGLGEHILDVFESEIAAEADEEATFYNNFAHNDWNSKHANRAISCTWRVKDIRDELQLIRNVFDSQLKVVKQFAKVIEEQPIQTPEDFNFIPSLKSKLEGMMQRIDSMDSEANKTTESLSNITQAMLAQAALKEAESARLMNFIILPFTIVTVIFTPLSFMTSLFAVNSDGFPQNEDGELRIPSDWFWRRMGMFIPGRIEGSCGV</sequence>
<dbReference type="PANTHER" id="PTHR24126">
    <property type="entry name" value="ANKYRIN REPEAT, PH AND SEC7 DOMAIN CONTAINING PROTEIN SECG-RELATED"/>
    <property type="match status" value="1"/>
</dbReference>
<dbReference type="InterPro" id="IPR002110">
    <property type="entry name" value="Ankyrin_rpt"/>
</dbReference>
<keyword evidence="6 9" id="KW-0472">Membrane</keyword>
<dbReference type="InterPro" id="IPR002523">
    <property type="entry name" value="MgTranspt_CorA/ZnTranspt_ZntB"/>
</dbReference>
<evidence type="ECO:0000256" key="9">
    <source>
        <dbReference type="SAM" id="Phobius"/>
    </source>
</evidence>
<evidence type="ECO:0000256" key="7">
    <source>
        <dbReference type="PROSITE-ProRule" id="PRU00023"/>
    </source>
</evidence>
<keyword evidence="3" id="KW-0677">Repeat</keyword>
<dbReference type="PROSITE" id="PS50297">
    <property type="entry name" value="ANK_REP_REGION"/>
    <property type="match status" value="1"/>
</dbReference>
<dbReference type="InterPro" id="IPR045863">
    <property type="entry name" value="CorA_TM1_TM2"/>
</dbReference>
<dbReference type="SUPFAM" id="SSF48403">
    <property type="entry name" value="Ankyrin repeat"/>
    <property type="match status" value="1"/>
</dbReference>
<comment type="subcellular location">
    <subcellularLocation>
        <location evidence="1">Membrane</location>
        <topology evidence="1">Multi-pass membrane protein</topology>
    </subcellularLocation>
</comment>
<keyword evidence="4 9" id="KW-1133">Transmembrane helix</keyword>
<dbReference type="SUPFAM" id="SSF144083">
    <property type="entry name" value="Magnesium transport protein CorA, transmembrane region"/>
    <property type="match status" value="1"/>
</dbReference>
<evidence type="ECO:0000256" key="3">
    <source>
        <dbReference type="ARBA" id="ARBA00022737"/>
    </source>
</evidence>
<feature type="region of interest" description="Disordered" evidence="8">
    <location>
        <begin position="92"/>
        <end position="112"/>
    </location>
</feature>
<evidence type="ECO:0000256" key="8">
    <source>
        <dbReference type="SAM" id="MobiDB-lite"/>
    </source>
</evidence>
<evidence type="ECO:0000256" key="1">
    <source>
        <dbReference type="ARBA" id="ARBA00004141"/>
    </source>
</evidence>
<accession>A0A1L7VIL1</accession>
<dbReference type="RefSeq" id="XP_031081016.1">
    <property type="nucleotide sequence ID" value="XM_031230929.1"/>
</dbReference>
<dbReference type="InterPro" id="IPR036770">
    <property type="entry name" value="Ankyrin_rpt-contain_sf"/>
</dbReference>
<proteinExistence type="predicted"/>
<dbReference type="Proteomes" id="UP000183971">
    <property type="component" value="Unassembled WGS sequence"/>
</dbReference>
<evidence type="ECO:0000313" key="11">
    <source>
        <dbReference type="Proteomes" id="UP000183971"/>
    </source>
</evidence>
<protein>
    <submittedName>
        <fullName evidence="10">Uncharacterized protein</fullName>
    </submittedName>
</protein>
<evidence type="ECO:0000256" key="2">
    <source>
        <dbReference type="ARBA" id="ARBA00022692"/>
    </source>
</evidence>
<organism evidence="10 11">
    <name type="scientific">Fusarium proliferatum (strain ET1)</name>
    <name type="common">Orchid endophyte fungus</name>
    <dbReference type="NCBI Taxonomy" id="1227346"/>
    <lineage>
        <taxon>Eukaryota</taxon>
        <taxon>Fungi</taxon>
        <taxon>Dikarya</taxon>
        <taxon>Ascomycota</taxon>
        <taxon>Pezizomycotina</taxon>
        <taxon>Sordariomycetes</taxon>
        <taxon>Hypocreomycetidae</taxon>
        <taxon>Hypocreales</taxon>
        <taxon>Nectriaceae</taxon>
        <taxon>Fusarium</taxon>
        <taxon>Fusarium fujikuroi species complex</taxon>
    </lineage>
</organism>
<dbReference type="GeneID" id="42050204"/>